<name>R8BUS8_PHAM7</name>
<dbReference type="KEGG" id="tmn:UCRPA7_1448"/>
<evidence type="ECO:0000313" key="3">
    <source>
        <dbReference type="Proteomes" id="UP000014074"/>
    </source>
</evidence>
<accession>R8BUS8</accession>
<organism evidence="2 3">
    <name type="scientific">Phaeoacremonium minimum (strain UCR-PA7)</name>
    <name type="common">Esca disease fungus</name>
    <name type="synonym">Togninia minima</name>
    <dbReference type="NCBI Taxonomy" id="1286976"/>
    <lineage>
        <taxon>Eukaryota</taxon>
        <taxon>Fungi</taxon>
        <taxon>Dikarya</taxon>
        <taxon>Ascomycota</taxon>
        <taxon>Pezizomycotina</taxon>
        <taxon>Sordariomycetes</taxon>
        <taxon>Sordariomycetidae</taxon>
        <taxon>Togniniales</taxon>
        <taxon>Togniniaceae</taxon>
        <taxon>Phaeoacremonium</taxon>
    </lineage>
</organism>
<evidence type="ECO:0000313" key="2">
    <source>
        <dbReference type="EMBL" id="EOO03065.1"/>
    </source>
</evidence>
<dbReference type="EMBL" id="KB932877">
    <property type="protein sequence ID" value="EOO03065.1"/>
    <property type="molecule type" value="Genomic_DNA"/>
</dbReference>
<feature type="region of interest" description="Disordered" evidence="1">
    <location>
        <begin position="166"/>
        <end position="199"/>
    </location>
</feature>
<gene>
    <name evidence="2" type="ORF">UCRPA7_1448</name>
</gene>
<dbReference type="GeneID" id="19321596"/>
<sequence>MATLSPRHYDTIPEKHLIRTDTHTKRMYICIPGGAGAGTAPGSSSSKTESTANCDHCICIEGSVRPSLHGVNPLAPKALCHFHSFYMTTGKTLTRCEQLALDQLDSDGVSWTPQQTAVFVALLKRRLGRLALLYDSEELPSLTAAQSRVVGMDYGAIGDGRSMVKKARSGADLEDDEDDEHVGGVVAGGLDPTDDDVFT</sequence>
<reference evidence="3" key="1">
    <citation type="journal article" date="2013" name="Genome Announc.">
        <title>Draft genome sequence of the ascomycete Phaeoacremonium aleophilum strain UCR-PA7, a causal agent of the esca disease complex in grapevines.</title>
        <authorList>
            <person name="Blanco-Ulate B."/>
            <person name="Rolshausen P."/>
            <person name="Cantu D."/>
        </authorList>
    </citation>
    <scope>NUCLEOTIDE SEQUENCE [LARGE SCALE GENOMIC DNA]</scope>
    <source>
        <strain evidence="3">UCR-PA7</strain>
    </source>
</reference>
<dbReference type="AlphaFoldDB" id="R8BUS8"/>
<dbReference type="Proteomes" id="UP000014074">
    <property type="component" value="Unassembled WGS sequence"/>
</dbReference>
<evidence type="ECO:0000256" key="1">
    <source>
        <dbReference type="SAM" id="MobiDB-lite"/>
    </source>
</evidence>
<protein>
    <submittedName>
        <fullName evidence="2">Uncharacterized protein</fullName>
    </submittedName>
</protein>
<keyword evidence="3" id="KW-1185">Reference proteome</keyword>
<dbReference type="HOGENOM" id="CLU_1373058_0_0_1"/>
<proteinExistence type="predicted"/>
<dbReference type="RefSeq" id="XP_007912219.1">
    <property type="nucleotide sequence ID" value="XM_007914028.1"/>
</dbReference>